<evidence type="ECO:0000313" key="3">
    <source>
        <dbReference type="EMBL" id="GAA0813718.1"/>
    </source>
</evidence>
<sequence length="228" mass="24527">MDFSIVKKAAFGLAVAASLTACMSTGPALKSSNSESVAGVEARLPYANYTNYYGYVDQGTAPQGKYKGKDAYYLYAWVPAAVDEIGVSMVSPAEGTPSDSDFVNELFTELHESNPNKFFDTYIVLDRLDIIDNAKIKDGGKSLQTLTYNDDSSELPANPGGQSYNSLLRQVSDISNPTKALVRGVYRISFTSFRGDVEGSFEATVGTNVPGVKIASSLEELHNLVNEG</sequence>
<dbReference type="Proteomes" id="UP001500021">
    <property type="component" value="Unassembled WGS sequence"/>
</dbReference>
<keyword evidence="4" id="KW-1185">Reference proteome</keyword>
<reference evidence="3 4" key="1">
    <citation type="journal article" date="2019" name="Int. J. Syst. Evol. Microbiol.">
        <title>The Global Catalogue of Microorganisms (GCM) 10K type strain sequencing project: providing services to taxonomists for standard genome sequencing and annotation.</title>
        <authorList>
            <consortium name="The Broad Institute Genomics Platform"/>
            <consortium name="The Broad Institute Genome Sequencing Center for Infectious Disease"/>
            <person name="Wu L."/>
            <person name="Ma J."/>
        </authorList>
    </citation>
    <scope>NUCLEOTIDE SEQUENCE [LARGE SCALE GENOMIC DNA]</scope>
    <source>
        <strain evidence="3 4">JCM 15608</strain>
    </source>
</reference>
<proteinExistence type="predicted"/>
<dbReference type="RefSeq" id="WP_215979955.1">
    <property type="nucleotide sequence ID" value="NZ_BAAAFA010000002.1"/>
</dbReference>
<gene>
    <name evidence="3" type="primary">lipL32</name>
    <name evidence="3" type="ORF">GCM10009111_09560</name>
</gene>
<feature type="chain" id="PRO_5045075523" evidence="1">
    <location>
        <begin position="24"/>
        <end position="228"/>
    </location>
</feature>
<evidence type="ECO:0000259" key="2">
    <source>
        <dbReference type="Pfam" id="PF12103"/>
    </source>
</evidence>
<keyword evidence="1" id="KW-0732">Signal</keyword>
<dbReference type="Pfam" id="PF12103">
    <property type="entry name" value="Lipl32"/>
    <property type="match status" value="1"/>
</dbReference>
<feature type="domain" description="Surface lipoprotein of Spirochaetales order" evidence="2">
    <location>
        <begin position="42"/>
        <end position="214"/>
    </location>
</feature>
<dbReference type="EMBL" id="BAAAFA010000002">
    <property type="protein sequence ID" value="GAA0813718.1"/>
    <property type="molecule type" value="Genomic_DNA"/>
</dbReference>
<evidence type="ECO:0000313" key="4">
    <source>
        <dbReference type="Proteomes" id="UP001500021"/>
    </source>
</evidence>
<comment type="caution">
    <text evidence="3">The sequence shown here is derived from an EMBL/GenBank/DDBJ whole genome shotgun (WGS) entry which is preliminary data.</text>
</comment>
<keyword evidence="3" id="KW-0449">Lipoprotein</keyword>
<organism evidence="3 4">
    <name type="scientific">Colwellia asteriadis</name>
    <dbReference type="NCBI Taxonomy" id="517723"/>
    <lineage>
        <taxon>Bacteria</taxon>
        <taxon>Pseudomonadati</taxon>
        <taxon>Pseudomonadota</taxon>
        <taxon>Gammaproteobacteria</taxon>
        <taxon>Alteromonadales</taxon>
        <taxon>Colwelliaceae</taxon>
        <taxon>Colwellia</taxon>
    </lineage>
</organism>
<protein>
    <submittedName>
        <fullName evidence="3">Major surface lipoprotein LipL32</fullName>
    </submittedName>
</protein>
<dbReference type="InterPro" id="IPR021962">
    <property type="entry name" value="Lipl32"/>
</dbReference>
<accession>A0ABN1L4L5</accession>
<dbReference type="PROSITE" id="PS51257">
    <property type="entry name" value="PROKAR_LIPOPROTEIN"/>
    <property type="match status" value="1"/>
</dbReference>
<name>A0ABN1L4L5_9GAMM</name>
<feature type="signal peptide" evidence="1">
    <location>
        <begin position="1"/>
        <end position="23"/>
    </location>
</feature>
<evidence type="ECO:0000256" key="1">
    <source>
        <dbReference type="SAM" id="SignalP"/>
    </source>
</evidence>